<dbReference type="InterPro" id="IPR011986">
    <property type="entry name" value="Xdiol_dOase_LigA"/>
</dbReference>
<sequence length="71" mass="7753">MSKLLELMRNLGSDAALAAEYAQDPEAVIRRAGLTGEERRAMLDRDYGAVQRLSGLADGAFATNHIIKAYE</sequence>
<evidence type="ECO:0000313" key="2">
    <source>
        <dbReference type="EMBL" id="QDW67593.1"/>
    </source>
</evidence>
<dbReference type="SUPFAM" id="SSF48076">
    <property type="entry name" value="LigA subunit of an aromatic-ring-opening dioxygenase LigAB"/>
    <property type="match status" value="1"/>
</dbReference>
<dbReference type="RefSeq" id="WP_144893447.1">
    <property type="nucleotide sequence ID" value="NZ_CP042218.1"/>
</dbReference>
<evidence type="ECO:0000259" key="1">
    <source>
        <dbReference type="Pfam" id="PF07746"/>
    </source>
</evidence>
<dbReference type="InterPro" id="IPR036622">
    <property type="entry name" value="LigA_sf"/>
</dbReference>
<dbReference type="EMBL" id="CP042218">
    <property type="protein sequence ID" value="QDW67593.1"/>
    <property type="molecule type" value="Genomic_DNA"/>
</dbReference>
<dbReference type="KEGG" id="lug:FPZ22_12465"/>
<proteinExistence type="predicted"/>
<feature type="domain" description="Extradiol ring-cleavage dioxygenase LigAB LigA subunit" evidence="1">
    <location>
        <begin position="14"/>
        <end position="52"/>
    </location>
</feature>
<organism evidence="2 3">
    <name type="scientific">Luteimonas granuli</name>
    <dbReference type="NCBI Taxonomy" id="1176533"/>
    <lineage>
        <taxon>Bacteria</taxon>
        <taxon>Pseudomonadati</taxon>
        <taxon>Pseudomonadota</taxon>
        <taxon>Gammaproteobacteria</taxon>
        <taxon>Lysobacterales</taxon>
        <taxon>Lysobacteraceae</taxon>
        <taxon>Luteimonas</taxon>
    </lineage>
</organism>
<evidence type="ECO:0000313" key="3">
    <source>
        <dbReference type="Proteomes" id="UP000316584"/>
    </source>
</evidence>
<dbReference type="Pfam" id="PF07746">
    <property type="entry name" value="LigA"/>
    <property type="match status" value="1"/>
</dbReference>
<reference evidence="2 3" key="1">
    <citation type="submission" date="2019-07" db="EMBL/GenBank/DDBJ databases">
        <title>Full genome sequence of Luteimonas sp. Gr-4.</title>
        <authorList>
            <person name="Im W.-T."/>
        </authorList>
    </citation>
    <scope>NUCLEOTIDE SEQUENCE [LARGE SCALE GENOMIC DNA]</scope>
    <source>
        <strain evidence="2 3">Gr-4</strain>
    </source>
</reference>
<dbReference type="AlphaFoldDB" id="A0A518N6Q6"/>
<dbReference type="Gene3D" id="1.10.700.10">
    <property type="entry name" value="Dioxygenase LigAB, LigA subunit"/>
    <property type="match status" value="1"/>
</dbReference>
<name>A0A518N6Q6_9GAMM</name>
<gene>
    <name evidence="2" type="ORF">FPZ22_12465</name>
</gene>
<protein>
    <recommendedName>
        <fullName evidence="1">Extradiol ring-cleavage dioxygenase LigAB LigA subunit domain-containing protein</fullName>
    </recommendedName>
</protein>
<dbReference type="OrthoDB" id="6197820at2"/>
<dbReference type="Proteomes" id="UP000316584">
    <property type="component" value="Chromosome"/>
</dbReference>
<accession>A0A518N6Q6</accession>
<keyword evidence="3" id="KW-1185">Reference proteome</keyword>